<evidence type="ECO:0000313" key="1">
    <source>
        <dbReference type="EMBL" id="AZR07447.1"/>
    </source>
</evidence>
<keyword evidence="4" id="KW-1185">Reference proteome</keyword>
<sequence>MHGKTLKICNILDEYTREHVAFTVDKEVDMALIIELLDLACLKLEGKPQAISIDHETKFIANDLET</sequence>
<evidence type="ECO:0000313" key="2">
    <source>
        <dbReference type="EMBL" id="MEW6955427.1"/>
    </source>
</evidence>
<dbReference type="EMBL" id="JBAGNM010000024">
    <property type="protein sequence ID" value="MEW6955427.1"/>
    <property type="molecule type" value="Genomic_DNA"/>
</dbReference>
<dbReference type="RefSeq" id="WP_099981409.1">
    <property type="nucleotide sequence ID" value="NZ_CP028833.1"/>
</dbReference>
<accession>A0A2S0RND2</accession>
<dbReference type="AlphaFoldDB" id="A0A2S0RND2"/>
<protein>
    <recommendedName>
        <fullName evidence="5">Integrase catalytic domain-containing protein</fullName>
    </recommendedName>
</protein>
<reference evidence="1 3" key="1">
    <citation type="submission" date="2018-11" db="EMBL/GenBank/DDBJ databases">
        <title>Multidrug-resistant genes are associated with an 42-kb island TGI1 carrying a complex class 1 integron in a Trueperella pyogenes.</title>
        <authorList>
            <person name="Dong W."/>
        </authorList>
    </citation>
    <scope>NUCLEOTIDE SEQUENCE [LARGE SCALE GENOMIC DNA]</scope>
    <source>
        <strain evidence="1 3">TP4</strain>
    </source>
</reference>
<evidence type="ECO:0000313" key="3">
    <source>
        <dbReference type="Proteomes" id="UP000275951"/>
    </source>
</evidence>
<dbReference type="Proteomes" id="UP001555100">
    <property type="component" value="Unassembled WGS sequence"/>
</dbReference>
<evidence type="ECO:0008006" key="5">
    <source>
        <dbReference type="Google" id="ProtNLM"/>
    </source>
</evidence>
<dbReference type="EMBL" id="CP033905">
    <property type="protein sequence ID" value="AZR07447.1"/>
    <property type="molecule type" value="Genomic_DNA"/>
</dbReference>
<reference evidence="2 4" key="2">
    <citation type="submission" date="2024-01" db="EMBL/GenBank/DDBJ databases">
        <title>Genomic analysis and antimicrobial resistance profiles of Trueperella pyogenes isolated from domestic and wild animals.</title>
        <authorList>
            <person name="Magossi G."/>
            <person name="Gzyl K.E."/>
            <person name="Holman D.B."/>
            <person name="Amat S."/>
        </authorList>
    </citation>
    <scope>NUCLEOTIDE SEQUENCE [LARGE SCALE GENOMIC DNA]</scope>
    <source>
        <strain evidence="2 4">1494</strain>
    </source>
</reference>
<dbReference type="SUPFAM" id="SSF53098">
    <property type="entry name" value="Ribonuclease H-like"/>
    <property type="match status" value="1"/>
</dbReference>
<gene>
    <name evidence="1" type="ORF">EBQ10_09240</name>
    <name evidence="2" type="ORF">V3M73_10405</name>
</gene>
<proteinExistence type="predicted"/>
<dbReference type="Proteomes" id="UP000275951">
    <property type="component" value="Chromosome"/>
</dbReference>
<organism evidence="1 3">
    <name type="scientific">Trueperella pyogenes</name>
    <dbReference type="NCBI Taxonomy" id="1661"/>
    <lineage>
        <taxon>Bacteria</taxon>
        <taxon>Bacillati</taxon>
        <taxon>Actinomycetota</taxon>
        <taxon>Actinomycetes</taxon>
        <taxon>Actinomycetales</taxon>
        <taxon>Actinomycetaceae</taxon>
        <taxon>Trueperella</taxon>
    </lineage>
</organism>
<evidence type="ECO:0000313" key="4">
    <source>
        <dbReference type="Proteomes" id="UP001555100"/>
    </source>
</evidence>
<name>A0A2S0RND2_9ACTO</name>
<dbReference type="InterPro" id="IPR012337">
    <property type="entry name" value="RNaseH-like_sf"/>
</dbReference>